<evidence type="ECO:0000313" key="1">
    <source>
        <dbReference type="EMBL" id="KKK36086.1"/>
    </source>
</evidence>
<dbReference type="EMBL" id="LAYY01000043">
    <property type="protein sequence ID" value="KKK36086.1"/>
    <property type="molecule type" value="Genomic_DNA"/>
</dbReference>
<comment type="caution">
    <text evidence="1">The sequence shown here is derived from an EMBL/GenBank/DDBJ whole genome shotgun (WGS) entry which is preliminary data.</text>
</comment>
<reference evidence="1 2" key="1">
    <citation type="submission" date="2015-04" db="EMBL/GenBank/DDBJ databases">
        <title>Taxonomic description and genome sequence of Bacillus campisalis sp. nov., a novel member of the genus Bacillus isolated from solar saltern.</title>
        <authorList>
            <person name="Mathan Kumar R."/>
            <person name="Kaur G."/>
            <person name="Kumar A."/>
            <person name="Singh N.K."/>
            <person name="Kaur N."/>
            <person name="Kumar N."/>
            <person name="Mayilraj S."/>
        </authorList>
    </citation>
    <scope>NUCLEOTIDE SEQUENCE [LARGE SCALE GENOMIC DNA]</scope>
    <source>
        <strain evidence="1 2">SA2-6</strain>
    </source>
</reference>
<dbReference type="Pfam" id="PF03745">
    <property type="entry name" value="DUF309"/>
    <property type="match status" value="1"/>
</dbReference>
<proteinExistence type="predicted"/>
<evidence type="ECO:0000313" key="2">
    <source>
        <dbReference type="Proteomes" id="UP000034166"/>
    </source>
</evidence>
<dbReference type="Proteomes" id="UP000034166">
    <property type="component" value="Unassembled WGS sequence"/>
</dbReference>
<protein>
    <recommendedName>
        <fullName evidence="3">DUF309 domain-containing protein</fullName>
    </recommendedName>
</protein>
<dbReference type="AlphaFoldDB" id="A0A0M2SQY7"/>
<keyword evidence="2" id="KW-1185">Reference proteome</keyword>
<gene>
    <name evidence="1" type="ORF">WQ57_21290</name>
</gene>
<dbReference type="OrthoDB" id="165483at2"/>
<dbReference type="PANTHER" id="PTHR34796:SF1">
    <property type="entry name" value="EXPRESSED PROTEIN"/>
    <property type="match status" value="1"/>
</dbReference>
<dbReference type="Gene3D" id="1.10.3450.10">
    <property type="entry name" value="TTHA0068-like"/>
    <property type="match status" value="1"/>
</dbReference>
<dbReference type="PATRIC" id="fig|1408103.3.peg.4682"/>
<organism evidence="1 2">
    <name type="scientific">Mesobacillus campisalis</name>
    <dbReference type="NCBI Taxonomy" id="1408103"/>
    <lineage>
        <taxon>Bacteria</taxon>
        <taxon>Bacillati</taxon>
        <taxon>Bacillota</taxon>
        <taxon>Bacilli</taxon>
        <taxon>Bacillales</taxon>
        <taxon>Bacillaceae</taxon>
        <taxon>Mesobacillus</taxon>
    </lineage>
</organism>
<name>A0A0M2SQY7_9BACI</name>
<dbReference type="RefSeq" id="WP_046525759.1">
    <property type="nucleotide sequence ID" value="NZ_LAYY01000043.1"/>
</dbReference>
<dbReference type="InterPro" id="IPR005500">
    <property type="entry name" value="DUF309"/>
</dbReference>
<accession>A0A0M2SQY7</accession>
<sequence length="175" mass="20645">MFPKAYIQYLVHFHGDRDYFECHEVLEEFWKEMEPGNKESAWVGFIQLAVSSYHYRRRNLAGALRTHDKSAAILSLNKEKNEELGLDHDLLMTILKKRREAIQAEAPYQSINLPIADESLRNLCISQCRKQGFTWCENSGPASEDLVNRHSRRDRSQVILERERALRQRTKEKRQ</sequence>
<dbReference type="InterPro" id="IPR023203">
    <property type="entry name" value="TTHA0068_sf"/>
</dbReference>
<evidence type="ECO:0008006" key="3">
    <source>
        <dbReference type="Google" id="ProtNLM"/>
    </source>
</evidence>
<dbReference type="PANTHER" id="PTHR34796">
    <property type="entry name" value="EXPRESSED PROTEIN"/>
    <property type="match status" value="1"/>
</dbReference>
<dbReference type="SUPFAM" id="SSF140663">
    <property type="entry name" value="TTHA0068-like"/>
    <property type="match status" value="1"/>
</dbReference>